<dbReference type="InterPro" id="IPR036388">
    <property type="entry name" value="WH-like_DNA-bd_sf"/>
</dbReference>
<dbReference type="EMBL" id="CP040078">
    <property type="protein sequence ID" value="QCP52070.1"/>
    <property type="molecule type" value="Genomic_DNA"/>
</dbReference>
<evidence type="ECO:0000256" key="1">
    <source>
        <dbReference type="ARBA" id="ARBA00023015"/>
    </source>
</evidence>
<keyword evidence="2" id="KW-0238">DNA-binding</keyword>
<dbReference type="KEGG" id="tvl:FAZ95_23025"/>
<proteinExistence type="predicted"/>
<accession>A0A4V1EI03</accession>
<protein>
    <submittedName>
        <fullName evidence="5">Response regulator transcription factor</fullName>
    </submittedName>
</protein>
<feature type="domain" description="HTH luxR-type" evidence="4">
    <location>
        <begin position="53"/>
        <end position="118"/>
    </location>
</feature>
<dbReference type="AlphaFoldDB" id="A0A4V1EI03"/>
<evidence type="ECO:0000259" key="4">
    <source>
        <dbReference type="PROSITE" id="PS50043"/>
    </source>
</evidence>
<keyword evidence="1" id="KW-0805">Transcription regulation</keyword>
<dbReference type="GO" id="GO:0003677">
    <property type="term" value="F:DNA binding"/>
    <property type="evidence" value="ECO:0007669"/>
    <property type="project" value="UniProtKB-KW"/>
</dbReference>
<evidence type="ECO:0000256" key="3">
    <source>
        <dbReference type="ARBA" id="ARBA00023163"/>
    </source>
</evidence>
<gene>
    <name evidence="5" type="ORF">FAZ95_23025</name>
</gene>
<dbReference type="PROSITE" id="PS50043">
    <property type="entry name" value="HTH_LUXR_2"/>
    <property type="match status" value="1"/>
</dbReference>
<sequence length="122" mass="13257">MRPGCWGPEAGPSSCVSDAIRRVASGSNPVSPVIVRQILTRLRQSGAESSKPKVASAPLLSAREKEVLDLITKGFKAHEIAELTQLSPFTVKTYMRRIYSKLNVTSKAEAIYEARTLGLLSD</sequence>
<dbReference type="Gene3D" id="1.10.10.10">
    <property type="entry name" value="Winged helix-like DNA-binding domain superfamily/Winged helix DNA-binding domain"/>
    <property type="match status" value="1"/>
</dbReference>
<dbReference type="GO" id="GO:0006355">
    <property type="term" value="P:regulation of DNA-templated transcription"/>
    <property type="evidence" value="ECO:0007669"/>
    <property type="project" value="InterPro"/>
</dbReference>
<evidence type="ECO:0000313" key="5">
    <source>
        <dbReference type="EMBL" id="QCP52070.1"/>
    </source>
</evidence>
<dbReference type="Pfam" id="PF00196">
    <property type="entry name" value="GerE"/>
    <property type="match status" value="1"/>
</dbReference>
<name>A0A4V1EI03_9BURK</name>
<organism evidence="5 6">
    <name type="scientific">Trinickia violacea</name>
    <dbReference type="NCBI Taxonomy" id="2571746"/>
    <lineage>
        <taxon>Bacteria</taxon>
        <taxon>Pseudomonadati</taxon>
        <taxon>Pseudomonadota</taxon>
        <taxon>Betaproteobacteria</taxon>
        <taxon>Burkholderiales</taxon>
        <taxon>Burkholderiaceae</taxon>
        <taxon>Trinickia</taxon>
    </lineage>
</organism>
<dbReference type="PANTHER" id="PTHR44688:SF16">
    <property type="entry name" value="DNA-BINDING TRANSCRIPTIONAL ACTIVATOR DEVR_DOSR"/>
    <property type="match status" value="1"/>
</dbReference>
<dbReference type="CDD" id="cd06170">
    <property type="entry name" value="LuxR_C_like"/>
    <property type="match status" value="1"/>
</dbReference>
<dbReference type="PROSITE" id="PS00622">
    <property type="entry name" value="HTH_LUXR_1"/>
    <property type="match status" value="1"/>
</dbReference>
<dbReference type="SMART" id="SM00421">
    <property type="entry name" value="HTH_LUXR"/>
    <property type="match status" value="1"/>
</dbReference>
<keyword evidence="3" id="KW-0804">Transcription</keyword>
<dbReference type="InterPro" id="IPR016032">
    <property type="entry name" value="Sig_transdc_resp-reg_C-effctor"/>
</dbReference>
<keyword evidence="6" id="KW-1185">Reference proteome</keyword>
<dbReference type="Proteomes" id="UP000298656">
    <property type="component" value="Chromosome 2"/>
</dbReference>
<evidence type="ECO:0000313" key="6">
    <source>
        <dbReference type="Proteomes" id="UP000298656"/>
    </source>
</evidence>
<dbReference type="SUPFAM" id="SSF46894">
    <property type="entry name" value="C-terminal effector domain of the bipartite response regulators"/>
    <property type="match status" value="1"/>
</dbReference>
<dbReference type="PRINTS" id="PR00038">
    <property type="entry name" value="HTHLUXR"/>
</dbReference>
<reference evidence="5 6" key="1">
    <citation type="submission" date="2019-05" db="EMBL/GenBank/DDBJ databases">
        <title>Burkholderia sp. DHOD12, isolated from subtropical forest soil.</title>
        <authorList>
            <person name="Gao Z.-H."/>
            <person name="Qiu L.-H."/>
        </authorList>
    </citation>
    <scope>NUCLEOTIDE SEQUENCE [LARGE SCALE GENOMIC DNA]</scope>
    <source>
        <strain evidence="5 6">DHOD12</strain>
    </source>
</reference>
<evidence type="ECO:0000256" key="2">
    <source>
        <dbReference type="ARBA" id="ARBA00023125"/>
    </source>
</evidence>
<dbReference type="PANTHER" id="PTHR44688">
    <property type="entry name" value="DNA-BINDING TRANSCRIPTIONAL ACTIVATOR DEVR_DOSR"/>
    <property type="match status" value="1"/>
</dbReference>
<dbReference type="InterPro" id="IPR000792">
    <property type="entry name" value="Tscrpt_reg_LuxR_C"/>
</dbReference>
<dbReference type="OrthoDB" id="3623000at2"/>